<name>A0A9X4BFB1_9ENTR</name>
<dbReference type="InterPro" id="IPR041895">
    <property type="entry name" value="ArdA_dom1"/>
</dbReference>
<dbReference type="Gene3D" id="3.10.20.480">
    <property type="entry name" value="Antirestriction protein ArdA, domain 1"/>
    <property type="match status" value="1"/>
</dbReference>
<evidence type="ECO:0000313" key="1">
    <source>
        <dbReference type="EMBL" id="MDC6641004.1"/>
    </source>
</evidence>
<evidence type="ECO:0000313" key="2">
    <source>
        <dbReference type="Proteomes" id="UP001149314"/>
    </source>
</evidence>
<dbReference type="RefSeq" id="WP_172693703.1">
    <property type="nucleotide sequence ID" value="NZ_JAIPRI010000020.1"/>
</dbReference>
<dbReference type="Gene3D" id="1.10.10.1190">
    <property type="entry name" value="Antirestriction protein ArdA, domain 3"/>
    <property type="match status" value="1"/>
</dbReference>
<accession>A0A9X4BFB1</accession>
<proteinExistence type="predicted"/>
<dbReference type="AlphaFoldDB" id="A0A9X4BFB1"/>
<dbReference type="InterPro" id="IPR009899">
    <property type="entry name" value="ArdA"/>
</dbReference>
<sequence length="168" mass="19377">MFMSTTTPAIYVGTYHKYNCGSLFGKWFDLTDFDDKSDFMEACHALHANESDPELMFQDWEGIPDKFASESSVDWAFIEAYKRAVDDGKDEAFVAWVEFTGECDYDAFEDAWCGEAASEEDYAYDYVQEHGLLNEVPESLRGYFDYDAYGRDMFMNGLVFLEGHVFQN</sequence>
<gene>
    <name evidence="1" type="ORF">OEZ79_22520</name>
</gene>
<dbReference type="InterPro" id="IPR041893">
    <property type="entry name" value="ArdA_dom3"/>
</dbReference>
<protein>
    <submittedName>
        <fullName evidence="1">Antirestriction protein ArdA</fullName>
    </submittedName>
</protein>
<dbReference type="Proteomes" id="UP001149314">
    <property type="component" value="Unassembled WGS sequence"/>
</dbReference>
<dbReference type="EMBL" id="JAOURS010000038">
    <property type="protein sequence ID" value="MDC6641004.1"/>
    <property type="molecule type" value="Genomic_DNA"/>
</dbReference>
<organism evidence="1 2">
    <name type="scientific">Leclercia adecarboxylata</name>
    <dbReference type="NCBI Taxonomy" id="83655"/>
    <lineage>
        <taxon>Bacteria</taxon>
        <taxon>Pseudomonadati</taxon>
        <taxon>Pseudomonadota</taxon>
        <taxon>Gammaproteobacteria</taxon>
        <taxon>Enterobacterales</taxon>
        <taxon>Enterobacteriaceae</taxon>
        <taxon>Leclercia</taxon>
    </lineage>
</organism>
<dbReference type="Pfam" id="PF07275">
    <property type="entry name" value="ArdA"/>
    <property type="match status" value="1"/>
</dbReference>
<reference evidence="1" key="1">
    <citation type="journal article" date="2023" name="Genes Genomics">
        <title>Genomic insights of Leclercia adecarboxylata strains linked to an outbreak in public hospitals in Mexico.</title>
        <authorList>
            <person name="Barrios-Villa E."/>
            <person name="Pacheco-Flores B."/>
            <person name="Lozano-Zarain P."/>
            <person name="Del Campo-Ortega R."/>
            <person name="de Jesus Ascencio-Montiel I."/>
            <person name="Gonzalez-Leon M."/>
            <person name="Camorlinga-Ponce M."/>
            <person name="Gaytan Cervantes F.J."/>
            <person name="Gonzalez Torres C."/>
            <person name="Aguilar E."/>
            <person name="Gonzalez Ibarra J."/>
            <person name="Torres Lopez F.J."/>
            <person name="Rosas-Vargas H."/>
            <person name="Gonzalez-Bonilla C.R."/>
            <person name="Del Carmen Rocha-Gracia R."/>
        </authorList>
    </citation>
    <scope>NUCLEOTIDE SEQUENCE</scope>
    <source>
        <strain evidence="1">Lac40</strain>
    </source>
</reference>
<comment type="caution">
    <text evidence="1">The sequence shown here is derived from an EMBL/GenBank/DDBJ whole genome shotgun (WGS) entry which is preliminary data.</text>
</comment>